<dbReference type="EMBL" id="JAJODE010000039">
    <property type="protein sequence ID" value="MCD4839727.1"/>
    <property type="molecule type" value="Genomic_DNA"/>
</dbReference>
<accession>A0ABS8QKW2</accession>
<keyword evidence="4" id="KW-1185">Reference proteome</keyword>
<evidence type="ECO:0000313" key="4">
    <source>
        <dbReference type="Proteomes" id="UP001162836"/>
    </source>
</evidence>
<keyword evidence="1" id="KW-0175">Coiled coil</keyword>
<evidence type="ECO:0000256" key="1">
    <source>
        <dbReference type="SAM" id="Coils"/>
    </source>
</evidence>
<organism evidence="3 4">
    <name type="scientific">Neobacillus sedimentimangrovi</name>
    <dbReference type="NCBI Taxonomy" id="2699460"/>
    <lineage>
        <taxon>Bacteria</taxon>
        <taxon>Bacillati</taxon>
        <taxon>Bacillota</taxon>
        <taxon>Bacilli</taxon>
        <taxon>Bacillales</taxon>
        <taxon>Bacillaceae</taxon>
        <taxon>Neobacillus</taxon>
    </lineage>
</organism>
<evidence type="ECO:0000256" key="2">
    <source>
        <dbReference type="SAM" id="Phobius"/>
    </source>
</evidence>
<dbReference type="Proteomes" id="UP001162836">
    <property type="component" value="Unassembled WGS sequence"/>
</dbReference>
<evidence type="ECO:0000313" key="3">
    <source>
        <dbReference type="EMBL" id="MCD4839727.1"/>
    </source>
</evidence>
<dbReference type="RefSeq" id="WP_231315075.1">
    <property type="nucleotide sequence ID" value="NZ_JAJODE010000039.1"/>
</dbReference>
<name>A0ABS8QKW2_9BACI</name>
<feature type="non-terminal residue" evidence="3">
    <location>
        <position position="316"/>
    </location>
</feature>
<gene>
    <name evidence="3" type="ORF">LRS37_12795</name>
</gene>
<keyword evidence="2" id="KW-0812">Transmembrane</keyword>
<keyword evidence="2" id="KW-1133">Transmembrane helix</keyword>
<feature type="transmembrane region" description="Helical" evidence="2">
    <location>
        <begin position="101"/>
        <end position="124"/>
    </location>
</feature>
<keyword evidence="2" id="KW-0472">Membrane</keyword>
<reference evidence="3 4" key="1">
    <citation type="journal article" date="2023" name="Antonie Van Leeuwenhoek">
        <title>Unveiling the genomic potential of a novel thermostable glycoside hydrolases producing Neobacillus sedimentimangrovi UE25.</title>
        <authorList>
            <person name="Ejaz U."/>
            <person name="Saleem F."/>
            <person name="Rashid R."/>
            <person name="Hasan K.A."/>
            <person name="Syed M.N."/>
            <person name="Sohail M."/>
        </authorList>
    </citation>
    <scope>NUCLEOTIDE SEQUENCE [LARGE SCALE GENOMIC DNA]</scope>
    <source>
        <strain evidence="3 4">UE25</strain>
    </source>
</reference>
<sequence length="316" mass="33492">MSEQKLMVVLGADTSSFTRAMITVQAQMKAAAETIEDSIQEAEQKVDRETKKMADHLDRVKRGFMGFNRIGAIGGLITSGLSTAAPLLATVAGGAGALGSAFAAAGVGVAGFAAVAVSNLGAVFTATDETFSQLSAAQQKAYKDLQGFKSFWKGFAKEFEQPTMDIFSKGLKVTQDVLTAIKPAIQGTAEAVNRLMDSLSASLKTDDMMIFFDYLNETAGGMVERFGLTFGNVFRGIANLLVGFAPLANDFMDGMVNMSKKFAEWSSAFRDSTGLQTFLDYVRTNAPVVLGILGNALKTVTNLLIVLAPLGQTVIG</sequence>
<comment type="caution">
    <text evidence="3">The sequence shown here is derived from an EMBL/GenBank/DDBJ whole genome shotgun (WGS) entry which is preliminary data.</text>
</comment>
<feature type="transmembrane region" description="Helical" evidence="2">
    <location>
        <begin position="70"/>
        <end position="89"/>
    </location>
</feature>
<protein>
    <recommendedName>
        <fullName evidence="5">Phage tail tape measure protein</fullName>
    </recommendedName>
</protein>
<dbReference type="Gene3D" id="1.20.1170.10">
    <property type="match status" value="1"/>
</dbReference>
<evidence type="ECO:0008006" key="5">
    <source>
        <dbReference type="Google" id="ProtNLM"/>
    </source>
</evidence>
<feature type="coiled-coil region" evidence="1">
    <location>
        <begin position="25"/>
        <end position="59"/>
    </location>
</feature>
<proteinExistence type="predicted"/>